<dbReference type="Gene3D" id="1.25.10.10">
    <property type="entry name" value="Leucine-rich Repeat Variant"/>
    <property type="match status" value="1"/>
</dbReference>
<organism evidence="6 7">
    <name type="scientific">Stegodyphus mimosarum</name>
    <name type="common">African social velvet spider</name>
    <dbReference type="NCBI Taxonomy" id="407821"/>
    <lineage>
        <taxon>Eukaryota</taxon>
        <taxon>Metazoa</taxon>
        <taxon>Ecdysozoa</taxon>
        <taxon>Arthropoda</taxon>
        <taxon>Chelicerata</taxon>
        <taxon>Arachnida</taxon>
        <taxon>Araneae</taxon>
        <taxon>Araneomorphae</taxon>
        <taxon>Entelegynae</taxon>
        <taxon>Eresoidea</taxon>
        <taxon>Eresidae</taxon>
        <taxon>Stegodyphus</taxon>
    </lineage>
</organism>
<dbReference type="PANTHER" id="PTHR22780">
    <property type="entry name" value="ADAPTIN, ALPHA/GAMMA/EPSILON"/>
    <property type="match status" value="1"/>
</dbReference>
<dbReference type="InterPro" id="IPR002553">
    <property type="entry name" value="Clathrin/coatomer_adapt-like_N"/>
</dbReference>
<dbReference type="AlphaFoldDB" id="A0A087UMC3"/>
<evidence type="ECO:0000256" key="2">
    <source>
        <dbReference type="ARBA" id="ARBA00022448"/>
    </source>
</evidence>
<dbReference type="InterPro" id="IPR011989">
    <property type="entry name" value="ARM-like"/>
</dbReference>
<dbReference type="InterPro" id="IPR016024">
    <property type="entry name" value="ARM-type_fold"/>
</dbReference>
<gene>
    <name evidence="6" type="ORF">X975_26354</name>
</gene>
<keyword evidence="3" id="KW-0653">Protein transport</keyword>
<dbReference type="GO" id="GO:0016192">
    <property type="term" value="P:vesicle-mediated transport"/>
    <property type="evidence" value="ECO:0007669"/>
    <property type="project" value="InterPro"/>
</dbReference>
<dbReference type="Proteomes" id="UP000054359">
    <property type="component" value="Unassembled WGS sequence"/>
</dbReference>
<dbReference type="InterPro" id="IPR050840">
    <property type="entry name" value="Adaptor_Complx_Large_Subunit"/>
</dbReference>
<dbReference type="OrthoDB" id="28053at2759"/>
<proteinExistence type="predicted"/>
<evidence type="ECO:0000256" key="1">
    <source>
        <dbReference type="ARBA" id="ARBA00004308"/>
    </source>
</evidence>
<accession>A0A087UMC3</accession>
<evidence type="ECO:0000313" key="6">
    <source>
        <dbReference type="EMBL" id="KFM78512.1"/>
    </source>
</evidence>
<dbReference type="EMBL" id="KK120550">
    <property type="protein sequence ID" value="KFM78512.1"/>
    <property type="molecule type" value="Genomic_DNA"/>
</dbReference>
<feature type="non-terminal residue" evidence="6">
    <location>
        <position position="280"/>
    </location>
</feature>
<protein>
    <submittedName>
        <fullName evidence="6">AP-1 complex subunit gamma-1</fullName>
    </submittedName>
</protein>
<dbReference type="Pfam" id="PF01602">
    <property type="entry name" value="Adaptin_N"/>
    <property type="match status" value="1"/>
</dbReference>
<dbReference type="OMA" id="HEGHELM"/>
<dbReference type="GO" id="GO:0012505">
    <property type="term" value="C:endomembrane system"/>
    <property type="evidence" value="ECO:0007669"/>
    <property type="project" value="UniProtKB-SubCell"/>
</dbReference>
<dbReference type="SUPFAM" id="SSF48371">
    <property type="entry name" value="ARM repeat"/>
    <property type="match status" value="1"/>
</dbReference>
<sequence>MRLRDLIRQIRAARTAADERAVVQKECAYIRSLFREEDNTWRCRNVAKLLYIHMLGYQAHFGQLECLKLIASPRFTDKRIGYLGSMLLLDERQDVHLLITNSLKNDLNSQTQFVIGLALCALGVICSPEMSRDLAGEVEKLLKTSNAYVRKKAALCAFRIIKKVPELMEMFIPATRSLLSEKNHGVLITAVVLLTEMCEKSPDALHHFKKLVSNLVRILKNLIMAGYSPEHDVCGVSDPFLQVKILRLLRLLGKNDPDASETMNDILAQVLSGVVFRFNI</sequence>
<comment type="subcellular location">
    <subcellularLocation>
        <location evidence="1">Endomembrane system</location>
    </subcellularLocation>
</comment>
<dbReference type="GO" id="GO:0030117">
    <property type="term" value="C:membrane coat"/>
    <property type="evidence" value="ECO:0007669"/>
    <property type="project" value="InterPro"/>
</dbReference>
<dbReference type="GO" id="GO:0006886">
    <property type="term" value="P:intracellular protein transport"/>
    <property type="evidence" value="ECO:0007669"/>
    <property type="project" value="InterPro"/>
</dbReference>
<feature type="domain" description="Clathrin/coatomer adaptor adaptin-like N-terminal" evidence="5">
    <location>
        <begin position="19"/>
        <end position="270"/>
    </location>
</feature>
<evidence type="ECO:0000256" key="4">
    <source>
        <dbReference type="ARBA" id="ARBA00023136"/>
    </source>
</evidence>
<reference evidence="6 7" key="1">
    <citation type="submission" date="2013-11" db="EMBL/GenBank/DDBJ databases">
        <title>Genome sequencing of Stegodyphus mimosarum.</title>
        <authorList>
            <person name="Bechsgaard J."/>
        </authorList>
    </citation>
    <scope>NUCLEOTIDE SEQUENCE [LARGE SCALE GENOMIC DNA]</scope>
</reference>
<keyword evidence="2" id="KW-0813">Transport</keyword>
<evidence type="ECO:0000259" key="5">
    <source>
        <dbReference type="Pfam" id="PF01602"/>
    </source>
</evidence>
<dbReference type="STRING" id="407821.A0A087UMC3"/>
<evidence type="ECO:0000313" key="7">
    <source>
        <dbReference type="Proteomes" id="UP000054359"/>
    </source>
</evidence>
<name>A0A087UMC3_STEMI</name>
<keyword evidence="4" id="KW-0472">Membrane</keyword>
<evidence type="ECO:0000256" key="3">
    <source>
        <dbReference type="ARBA" id="ARBA00022927"/>
    </source>
</evidence>
<keyword evidence="7" id="KW-1185">Reference proteome</keyword>